<proteinExistence type="predicted"/>
<dbReference type="WBParaSite" id="PgR029_g065_t01">
    <property type="protein sequence ID" value="PgR029_g065_t01"/>
    <property type="gene ID" value="PgR029_g065"/>
</dbReference>
<evidence type="ECO:0000313" key="1">
    <source>
        <dbReference type="Proteomes" id="UP000887569"/>
    </source>
</evidence>
<keyword evidence="1" id="KW-1185">Reference proteome</keyword>
<reference evidence="2" key="1">
    <citation type="submission" date="2022-11" db="UniProtKB">
        <authorList>
            <consortium name="WormBaseParasite"/>
        </authorList>
    </citation>
    <scope>IDENTIFICATION</scope>
</reference>
<name>A0A915B7D4_PARUN</name>
<accession>A0A915B7D4</accession>
<organism evidence="1 2">
    <name type="scientific">Parascaris univalens</name>
    <name type="common">Nematode worm</name>
    <dbReference type="NCBI Taxonomy" id="6257"/>
    <lineage>
        <taxon>Eukaryota</taxon>
        <taxon>Metazoa</taxon>
        <taxon>Ecdysozoa</taxon>
        <taxon>Nematoda</taxon>
        <taxon>Chromadorea</taxon>
        <taxon>Rhabditida</taxon>
        <taxon>Spirurina</taxon>
        <taxon>Ascaridomorpha</taxon>
        <taxon>Ascaridoidea</taxon>
        <taxon>Ascarididae</taxon>
        <taxon>Parascaris</taxon>
    </lineage>
</organism>
<evidence type="ECO:0000313" key="2">
    <source>
        <dbReference type="WBParaSite" id="PgR029_g065_t01"/>
    </source>
</evidence>
<dbReference type="AlphaFoldDB" id="A0A915B7D4"/>
<protein>
    <submittedName>
        <fullName evidence="2">Uncharacterized protein</fullName>
    </submittedName>
</protein>
<dbReference type="Proteomes" id="UP000887569">
    <property type="component" value="Unplaced"/>
</dbReference>
<sequence length="49" mass="5673">MRPKMTITINQSGWNESNLQMAKKLKSIDMHIKQHNTTECRKSKMPPCG</sequence>